<dbReference type="EMBL" id="JAVDVX010000006">
    <property type="protein sequence ID" value="MDR7091206.1"/>
    <property type="molecule type" value="Genomic_DNA"/>
</dbReference>
<dbReference type="PANTHER" id="PTHR43280">
    <property type="entry name" value="ARAC-FAMILY TRANSCRIPTIONAL REGULATOR"/>
    <property type="match status" value="1"/>
</dbReference>
<feature type="transmembrane region" description="Helical" evidence="4">
    <location>
        <begin position="95"/>
        <end position="117"/>
    </location>
</feature>
<evidence type="ECO:0000313" key="6">
    <source>
        <dbReference type="EMBL" id="MDR7091206.1"/>
    </source>
</evidence>
<feature type="transmembrane region" description="Helical" evidence="4">
    <location>
        <begin position="57"/>
        <end position="83"/>
    </location>
</feature>
<keyword evidence="4" id="KW-0812">Transmembrane</keyword>
<keyword evidence="7" id="KW-1185">Reference proteome</keyword>
<sequence>MAANAPAQSPDSVLVNSTLPVAKMPFFNLHDFVSLLTAAICVLLVIYQFFLPKTKPLSAVLLGLFFLSLGAAAVSNVLLWNAYISINSILLKNLIPWFFSIVSITKGVFLYLYVASLTQHDFKINYKNFLYATPLLIVLVMLWVFQIDADNLRFIGVHKSPDDIQHVVWVWHFLRITPFIYAILAVIMTFYYHNNLKEYYSSYTVNGPVWLSVLTIGFALNWGWALATHFGGRYLPVAIADSLGIADNYITLVLLNGIFIYSFVYSHKLEATKTLPKGAEAADVTHSSLSGDELTKIRNGMEVDQLYLKNNLNIEEFSKCIGLSYREVSSIINKHFQTNFYEFVNLYRVNKAKELLLNPDYADRTILDIFLESGFNSKSAFNRFFKRYVGVTATEFRKNPLAQQKREG</sequence>
<reference evidence="6 7" key="1">
    <citation type="submission" date="2023-07" db="EMBL/GenBank/DDBJ databases">
        <title>Sorghum-associated microbial communities from plants grown in Nebraska, USA.</title>
        <authorList>
            <person name="Schachtman D."/>
        </authorList>
    </citation>
    <scope>NUCLEOTIDE SEQUENCE [LARGE SCALE GENOMIC DNA]</scope>
    <source>
        <strain evidence="6 7">BE190</strain>
    </source>
</reference>
<keyword evidence="4" id="KW-0472">Membrane</keyword>
<feature type="transmembrane region" description="Helical" evidence="4">
    <location>
        <begin position="245"/>
        <end position="264"/>
    </location>
</feature>
<dbReference type="InterPro" id="IPR009057">
    <property type="entry name" value="Homeodomain-like_sf"/>
</dbReference>
<feature type="transmembrane region" description="Helical" evidence="4">
    <location>
        <begin position="203"/>
        <end position="225"/>
    </location>
</feature>
<name>A0ABU1V173_9GAMM</name>
<evidence type="ECO:0000313" key="7">
    <source>
        <dbReference type="Proteomes" id="UP001253595"/>
    </source>
</evidence>
<dbReference type="RefSeq" id="WP_310074245.1">
    <property type="nucleotide sequence ID" value="NZ_JAVDVX010000006.1"/>
</dbReference>
<dbReference type="PANTHER" id="PTHR43280:SF29">
    <property type="entry name" value="ARAC-FAMILY TRANSCRIPTIONAL REGULATOR"/>
    <property type="match status" value="1"/>
</dbReference>
<gene>
    <name evidence="6" type="ORF">J2X05_003241</name>
</gene>
<protein>
    <submittedName>
        <fullName evidence="6">AraC-like DNA-binding protein</fullName>
    </submittedName>
</protein>
<keyword evidence="2" id="KW-0238">DNA-binding</keyword>
<organism evidence="6 7">
    <name type="scientific">Cellvibrio fibrivorans</name>
    <dbReference type="NCBI Taxonomy" id="126350"/>
    <lineage>
        <taxon>Bacteria</taxon>
        <taxon>Pseudomonadati</taxon>
        <taxon>Pseudomonadota</taxon>
        <taxon>Gammaproteobacteria</taxon>
        <taxon>Cellvibrionales</taxon>
        <taxon>Cellvibrionaceae</taxon>
        <taxon>Cellvibrio</taxon>
    </lineage>
</organism>
<keyword evidence="4" id="KW-1133">Transmembrane helix</keyword>
<feature type="domain" description="HTH araC/xylS-type" evidence="5">
    <location>
        <begin position="308"/>
        <end position="399"/>
    </location>
</feature>
<dbReference type="Pfam" id="PF12833">
    <property type="entry name" value="HTH_18"/>
    <property type="match status" value="1"/>
</dbReference>
<comment type="caution">
    <text evidence="6">The sequence shown here is derived from an EMBL/GenBank/DDBJ whole genome shotgun (WGS) entry which is preliminary data.</text>
</comment>
<feature type="transmembrane region" description="Helical" evidence="4">
    <location>
        <begin position="129"/>
        <end position="149"/>
    </location>
</feature>
<dbReference type="Gene3D" id="1.10.10.60">
    <property type="entry name" value="Homeodomain-like"/>
    <property type="match status" value="1"/>
</dbReference>
<dbReference type="Proteomes" id="UP001253595">
    <property type="component" value="Unassembled WGS sequence"/>
</dbReference>
<dbReference type="SMART" id="SM00342">
    <property type="entry name" value="HTH_ARAC"/>
    <property type="match status" value="1"/>
</dbReference>
<keyword evidence="3" id="KW-0804">Transcription</keyword>
<evidence type="ECO:0000256" key="1">
    <source>
        <dbReference type="ARBA" id="ARBA00023015"/>
    </source>
</evidence>
<evidence type="ECO:0000259" key="5">
    <source>
        <dbReference type="PROSITE" id="PS01124"/>
    </source>
</evidence>
<feature type="transmembrane region" description="Helical" evidence="4">
    <location>
        <begin position="169"/>
        <end position="191"/>
    </location>
</feature>
<dbReference type="SUPFAM" id="SSF46689">
    <property type="entry name" value="Homeodomain-like"/>
    <property type="match status" value="1"/>
</dbReference>
<keyword evidence="1" id="KW-0805">Transcription regulation</keyword>
<accession>A0ABU1V173</accession>
<proteinExistence type="predicted"/>
<evidence type="ECO:0000256" key="2">
    <source>
        <dbReference type="ARBA" id="ARBA00023125"/>
    </source>
</evidence>
<evidence type="ECO:0000256" key="4">
    <source>
        <dbReference type="SAM" id="Phobius"/>
    </source>
</evidence>
<feature type="transmembrane region" description="Helical" evidence="4">
    <location>
        <begin position="32"/>
        <end position="50"/>
    </location>
</feature>
<evidence type="ECO:0000256" key="3">
    <source>
        <dbReference type="ARBA" id="ARBA00023163"/>
    </source>
</evidence>
<dbReference type="PROSITE" id="PS01124">
    <property type="entry name" value="HTH_ARAC_FAMILY_2"/>
    <property type="match status" value="1"/>
</dbReference>
<dbReference type="InterPro" id="IPR018060">
    <property type="entry name" value="HTH_AraC"/>
</dbReference>